<keyword evidence="2" id="KW-0472">Membrane</keyword>
<evidence type="ECO:0000256" key="2">
    <source>
        <dbReference type="SAM" id="Phobius"/>
    </source>
</evidence>
<evidence type="ECO:0000256" key="1">
    <source>
        <dbReference type="SAM" id="MobiDB-lite"/>
    </source>
</evidence>
<evidence type="ECO:0000259" key="3">
    <source>
        <dbReference type="Pfam" id="PF16335"/>
    </source>
</evidence>
<keyword evidence="2" id="KW-0812">Transmembrane</keyword>
<evidence type="ECO:0000313" key="5">
    <source>
        <dbReference type="EMBL" id="KAJ3556079.1"/>
    </source>
</evidence>
<dbReference type="Pfam" id="PF16335">
    <property type="entry name" value="GtaA_6_Hairpin"/>
    <property type="match status" value="1"/>
</dbReference>
<dbReference type="Proteomes" id="UP001213000">
    <property type="component" value="Unassembled WGS sequence"/>
</dbReference>
<feature type="transmembrane region" description="Helical" evidence="2">
    <location>
        <begin position="775"/>
        <end position="799"/>
    </location>
</feature>
<dbReference type="InterPro" id="IPR033433">
    <property type="entry name" value="GtaA_N"/>
</dbReference>
<evidence type="ECO:0000313" key="6">
    <source>
        <dbReference type="Proteomes" id="UP001213000"/>
    </source>
</evidence>
<gene>
    <name evidence="5" type="ORF">NP233_g12060</name>
</gene>
<evidence type="ECO:0000259" key="4">
    <source>
        <dbReference type="Pfam" id="PF17168"/>
    </source>
</evidence>
<organism evidence="5 6">
    <name type="scientific">Leucocoprinus birnbaumii</name>
    <dbReference type="NCBI Taxonomy" id="56174"/>
    <lineage>
        <taxon>Eukaryota</taxon>
        <taxon>Fungi</taxon>
        <taxon>Dikarya</taxon>
        <taxon>Basidiomycota</taxon>
        <taxon>Agaricomycotina</taxon>
        <taxon>Agaricomycetes</taxon>
        <taxon>Agaricomycetidae</taxon>
        <taxon>Agaricales</taxon>
        <taxon>Agaricineae</taxon>
        <taxon>Agaricaceae</taxon>
        <taxon>Leucocoprinus</taxon>
    </lineage>
</organism>
<dbReference type="Pfam" id="PF17168">
    <property type="entry name" value="DUF5127"/>
    <property type="match status" value="1"/>
</dbReference>
<proteinExistence type="predicted"/>
<feature type="domain" description="Glutaminase A N-terminal" evidence="4">
    <location>
        <begin position="175"/>
        <end position="406"/>
    </location>
</feature>
<comment type="caution">
    <text evidence="5">The sequence shown here is derived from an EMBL/GenBank/DDBJ whole genome shotgun (WGS) entry which is preliminary data.</text>
</comment>
<dbReference type="AlphaFoldDB" id="A0AAD5VKW3"/>
<feature type="region of interest" description="Disordered" evidence="1">
    <location>
        <begin position="864"/>
        <end position="898"/>
    </location>
</feature>
<sequence>MITHLWFHSERWSSTPNSVNPVRCDDVNTGSDATHDVAIRFTTDNSGFPWLFSCLPSWILTGWLVVVMLTVSCESLGIVFAEDAVDAATETIPVSVDAQTNLEIPFVPLAVKSPLLNTWIAKSGDNFPAGQWPNIFTNNWVQGWACFVRVDGQAYQWMGMTFNSSRTVMGTITPTKTIFRIEAGPIQFNATFFTPIEHDDYVRQSIPFSYLYVDGFSALDSATHTVQLYSDISAEWVARRGDLQVEWDTFQDETMVYHHVTRQGPLSFADRLDGYFSSPKRPGLTWQSGNADVATRNQFIHDGRLSNQVNNSFRAVDPPDHTWPVFSFSVDLGPIPSGDQPDPVVWTIGLVRDPILTYPDVDKLRLKNQTGHYWSRFPNISSVIHAFLDDFDAALGRGSDLDTQIITAANQISTDYAAILSLVTRQIFASLDITLTRTEDGEVNHDNVRIFMRDLGLDGTQRVNPVDVIYGALPAFLYFNSTIARHLLEPLLELQVDSAYAAPDLGNQYPSVFGNSSDTQSLAVESCASMLVMSATLQRWADFLVFNLPDVPVDSMTIDGGVGFRNSNLALKGIMGIYSMARINEVLNSSNTSYIDNALRLSKAWTERVVSDTHIQSTFDLADSWGLIYDVYFDIWLNFGITLSRQAEFYREQQGAQSTLGIQNLQSNIVFPHWNLLTAATIPTNMSDVRNRLISSVHQRMIDDSRLFPLPMKYDSLTGDAIAGNSSSAIFGAAYGLLALNQPNVEFLDLNGTRFPKPTSKDGVSQTGNGLRVGVIVGAVIGSLAGAALVALGVIIIWIRKRRTVYNGASNSEEEGDRLRPRPFALNSPAPLRNNRIISRMNNPLREIKQTLLRRLELPEPSGPRIGVPIVEKNRTNASPRTVGASSSSGSDDPFVGPSAEEIRAEVAELRRELDNVRGEGDFPPVYI</sequence>
<protein>
    <submittedName>
        <fullName evidence="5">Uncharacterized protein</fullName>
    </submittedName>
</protein>
<feature type="compositionally biased region" description="Polar residues" evidence="1">
    <location>
        <begin position="876"/>
        <end position="891"/>
    </location>
</feature>
<keyword evidence="6" id="KW-1185">Reference proteome</keyword>
<dbReference type="InterPro" id="IPR032514">
    <property type="entry name" value="GtaA_central"/>
</dbReference>
<dbReference type="PANTHER" id="PTHR31987:SF1">
    <property type="entry name" value="GLUTAMINASE A"/>
    <property type="match status" value="1"/>
</dbReference>
<feature type="domain" description="Glutaminase A central" evidence="3">
    <location>
        <begin position="413"/>
        <end position="736"/>
    </location>
</feature>
<reference evidence="5" key="1">
    <citation type="submission" date="2022-07" db="EMBL/GenBank/DDBJ databases">
        <title>Genome Sequence of Leucocoprinus birnbaumii.</title>
        <authorList>
            <person name="Buettner E."/>
        </authorList>
    </citation>
    <scope>NUCLEOTIDE SEQUENCE</scope>
    <source>
        <strain evidence="5">VT141</strain>
    </source>
</reference>
<accession>A0AAD5VKW3</accession>
<dbReference type="EMBL" id="JANIEX010001613">
    <property type="protein sequence ID" value="KAJ3556079.1"/>
    <property type="molecule type" value="Genomic_DNA"/>
</dbReference>
<keyword evidence="2" id="KW-1133">Transmembrane helix</keyword>
<dbReference type="PANTHER" id="PTHR31987">
    <property type="entry name" value="GLUTAMINASE A-RELATED"/>
    <property type="match status" value="1"/>
</dbReference>
<name>A0AAD5VKW3_9AGAR</name>
<dbReference type="InterPro" id="IPR052743">
    <property type="entry name" value="Glutaminase_GtaA"/>
</dbReference>